<evidence type="ECO:0000256" key="8">
    <source>
        <dbReference type="ARBA" id="ARBA00022824"/>
    </source>
</evidence>
<keyword evidence="8" id="KW-0256">Endoplasmic reticulum</keyword>
<feature type="compositionally biased region" description="Basic residues" evidence="13">
    <location>
        <begin position="637"/>
        <end position="651"/>
    </location>
</feature>
<dbReference type="PIRSF" id="PIRSF038922">
    <property type="entry name" value="SRP72"/>
    <property type="match status" value="1"/>
</dbReference>
<evidence type="ECO:0000256" key="7">
    <source>
        <dbReference type="ARBA" id="ARBA00022803"/>
    </source>
</evidence>
<protein>
    <recommendedName>
        <fullName evidence="4 11">Signal recognition particle subunit SRP72</fullName>
    </recommendedName>
</protein>
<dbReference type="Pfam" id="PF13181">
    <property type="entry name" value="TPR_8"/>
    <property type="match status" value="1"/>
</dbReference>
<keyword evidence="10 11" id="KW-0687">Ribonucleoprotein</keyword>
<dbReference type="FunFam" id="1.25.40.10:FF:000062">
    <property type="entry name" value="Signal recognition particle subunit SRP72"/>
    <property type="match status" value="1"/>
</dbReference>
<evidence type="ECO:0000256" key="13">
    <source>
        <dbReference type="SAM" id="MobiDB-lite"/>
    </source>
</evidence>
<dbReference type="SUPFAM" id="SSF48452">
    <property type="entry name" value="TPR-like"/>
    <property type="match status" value="3"/>
</dbReference>
<dbReference type="InterPro" id="IPR011990">
    <property type="entry name" value="TPR-like_helical_dom_sf"/>
</dbReference>
<evidence type="ECO:0000256" key="12">
    <source>
        <dbReference type="SAM" id="Coils"/>
    </source>
</evidence>
<comment type="similarity">
    <text evidence="3 11">Belongs to the SRP72 family.</text>
</comment>
<dbReference type="GO" id="GO:0006614">
    <property type="term" value="P:SRP-dependent cotranslational protein targeting to membrane"/>
    <property type="evidence" value="ECO:0007669"/>
    <property type="project" value="UniProtKB-UniRule"/>
</dbReference>
<feature type="compositionally biased region" description="Basic residues" evidence="13">
    <location>
        <begin position="552"/>
        <end position="563"/>
    </location>
</feature>
<name>A0A482W850_ASBVE</name>
<dbReference type="STRING" id="1661398.A0A482W850"/>
<evidence type="ECO:0000256" key="9">
    <source>
        <dbReference type="ARBA" id="ARBA00023135"/>
    </source>
</evidence>
<evidence type="ECO:0000313" key="15">
    <source>
        <dbReference type="EMBL" id="RZC41332.1"/>
    </source>
</evidence>
<dbReference type="InterPro" id="IPR019734">
    <property type="entry name" value="TPR_rpt"/>
</dbReference>
<dbReference type="PANTHER" id="PTHR14094">
    <property type="entry name" value="SIGNAL RECOGNITION PARTICLE 72"/>
    <property type="match status" value="1"/>
</dbReference>
<gene>
    <name evidence="15" type="ORF">BDFB_007085</name>
</gene>
<comment type="subcellular location">
    <subcellularLocation>
        <location evidence="2 11">Cytoplasm</location>
    </subcellularLocation>
    <subcellularLocation>
        <location evidence="1">Endoplasmic reticulum</location>
    </subcellularLocation>
</comment>
<evidence type="ECO:0000259" key="14">
    <source>
        <dbReference type="Pfam" id="PF08492"/>
    </source>
</evidence>
<evidence type="ECO:0000256" key="11">
    <source>
        <dbReference type="PIRNR" id="PIRNR038922"/>
    </source>
</evidence>
<evidence type="ECO:0000256" key="10">
    <source>
        <dbReference type="ARBA" id="ARBA00023274"/>
    </source>
</evidence>
<dbReference type="Gene3D" id="1.25.40.10">
    <property type="entry name" value="Tetratricopeptide repeat domain"/>
    <property type="match status" value="3"/>
</dbReference>
<sequence length="651" mass="74889">MSEKAERDKKAITSYYSELNRFGQNGEYERAIKAANKILNLAPHEFLAFQYKVICLIELSKFDEAIRLLNGNAQFDNQLTFEKAYCLYRANKHDESLKIVDQIEDLDLRSKELKAQILYRLERYEEAAALYRDIVKNTDDDYEDERHTNLSAVMVYLDNEQTKDRIEDLRDNTYELCYNKACLLIAHGQYAEAEKKLRQCEKLCREMLEEEEASEEEIDVDLALIRIQLAFVYQKQGRVKEAHQLYTANLKIKLDDAALMAVASNNVVCINKDQNLFDSKKKMKLALNDTLVYKLPSKQRKYIALNNAILNYYIHQTEQCEKICKNIEKTWPELTMFTAILRALNMLKGDDAKEAIALLEKVPVNRKQDELFIKLCIAQLYLVQGDKVEACKILENLGENSYKPGIVGALTTLYLGLGNEEKALRVFERSVDWYKKNKNEEVNLTSMWRQAADFHIRNGHPQVAANSLEELLKSNKGDKKITAQLVLACSQFDKTRALELSKQLPSIDTLSTNIDIESLQLSAPSSLNLKKSPAVKQDSQPGTPKSDGGIDKKKKHKKRKGKLPKNYNSSIPPDPERWLPKYERTGYRKKRDRRAKDVIKGSQGTASGQAEQYDFSSKVAEQEVESPVVEPSPRVKYQQKKGQQKKKNKRR</sequence>
<evidence type="ECO:0000256" key="4">
    <source>
        <dbReference type="ARBA" id="ARBA00018350"/>
    </source>
</evidence>
<dbReference type="GO" id="GO:0005783">
    <property type="term" value="C:endoplasmic reticulum"/>
    <property type="evidence" value="ECO:0007669"/>
    <property type="project" value="UniProtKB-SubCell"/>
</dbReference>
<dbReference type="EMBL" id="QDEB01018120">
    <property type="protein sequence ID" value="RZC41332.1"/>
    <property type="molecule type" value="Genomic_DNA"/>
</dbReference>
<evidence type="ECO:0000256" key="1">
    <source>
        <dbReference type="ARBA" id="ARBA00004240"/>
    </source>
</evidence>
<proteinExistence type="inferred from homology"/>
<evidence type="ECO:0000313" key="16">
    <source>
        <dbReference type="Proteomes" id="UP000292052"/>
    </source>
</evidence>
<evidence type="ECO:0000256" key="3">
    <source>
        <dbReference type="ARBA" id="ARBA00007676"/>
    </source>
</evidence>
<dbReference type="GO" id="GO:0043022">
    <property type="term" value="F:ribosome binding"/>
    <property type="evidence" value="ECO:0007669"/>
    <property type="project" value="TreeGrafter"/>
</dbReference>
<comment type="caution">
    <text evidence="15">The sequence shown here is derived from an EMBL/GenBank/DDBJ whole genome shotgun (WGS) entry which is preliminary data.</text>
</comment>
<reference evidence="15 16" key="1">
    <citation type="submission" date="2017-03" db="EMBL/GenBank/DDBJ databases">
        <title>Genome of the blue death feigning beetle - Asbolus verrucosus.</title>
        <authorList>
            <person name="Rider S.D."/>
        </authorList>
    </citation>
    <scope>NUCLEOTIDE SEQUENCE [LARGE SCALE GENOMIC DNA]</scope>
    <source>
        <strain evidence="15">Butters</strain>
        <tissue evidence="15">Head and leg muscle</tissue>
    </source>
</reference>
<dbReference type="PANTHER" id="PTHR14094:SF9">
    <property type="entry name" value="SIGNAL RECOGNITION PARTICLE SUBUNIT SRP72"/>
    <property type="match status" value="1"/>
</dbReference>
<keyword evidence="9 11" id="KW-0733">Signal recognition particle</keyword>
<feature type="region of interest" description="Disordered" evidence="13">
    <location>
        <begin position="527"/>
        <end position="651"/>
    </location>
</feature>
<dbReference type="Pfam" id="PF17004">
    <property type="entry name" value="SRP_TPR_like"/>
    <property type="match status" value="1"/>
</dbReference>
<dbReference type="OrthoDB" id="5421607at2759"/>
<dbReference type="GO" id="GO:0008312">
    <property type="term" value="F:7S RNA binding"/>
    <property type="evidence" value="ECO:0007669"/>
    <property type="project" value="InterPro"/>
</dbReference>
<dbReference type="Pfam" id="PF08492">
    <property type="entry name" value="SRP72"/>
    <property type="match status" value="1"/>
</dbReference>
<evidence type="ECO:0000256" key="6">
    <source>
        <dbReference type="ARBA" id="ARBA00022737"/>
    </source>
</evidence>
<evidence type="ECO:0000256" key="5">
    <source>
        <dbReference type="ARBA" id="ARBA00022490"/>
    </source>
</evidence>
<dbReference type="Proteomes" id="UP000292052">
    <property type="component" value="Unassembled WGS sequence"/>
</dbReference>
<dbReference type="GO" id="GO:0005786">
    <property type="term" value="C:signal recognition particle, endoplasmic reticulum targeting"/>
    <property type="evidence" value="ECO:0007669"/>
    <property type="project" value="UniProtKB-UniRule"/>
</dbReference>
<feature type="domain" description="Signal recognition particle SRP72 subunit RNA-binding" evidence="14">
    <location>
        <begin position="538"/>
        <end position="589"/>
    </location>
</feature>
<keyword evidence="6" id="KW-0677">Repeat</keyword>
<keyword evidence="7" id="KW-0802">TPR repeat</keyword>
<accession>A0A482W850</accession>
<feature type="coiled-coil region" evidence="12">
    <location>
        <begin position="190"/>
        <end position="217"/>
    </location>
</feature>
<feature type="compositionally biased region" description="Basic and acidic residues" evidence="13">
    <location>
        <begin position="574"/>
        <end position="586"/>
    </location>
</feature>
<dbReference type="SMART" id="SM00028">
    <property type="entry name" value="TPR"/>
    <property type="match status" value="4"/>
</dbReference>
<evidence type="ECO:0000256" key="2">
    <source>
        <dbReference type="ARBA" id="ARBA00004496"/>
    </source>
</evidence>
<dbReference type="InterPro" id="IPR031545">
    <property type="entry name" value="SRP72_TPR-like"/>
</dbReference>
<comment type="function">
    <text evidence="11">Component of the signal recognition particle (SRP) complex, a ribonucleoprotein complex that mediates the cotranslational targeting of secretory and membrane proteins to the endoplasmic reticulum (ER).</text>
</comment>
<keyword evidence="5 11" id="KW-0963">Cytoplasm</keyword>
<dbReference type="AlphaFoldDB" id="A0A482W850"/>
<dbReference type="InterPro" id="IPR013699">
    <property type="entry name" value="Signal_recog_part_SRP72_RNA-bd"/>
</dbReference>
<keyword evidence="16" id="KW-1185">Reference proteome</keyword>
<dbReference type="InterPro" id="IPR026270">
    <property type="entry name" value="SRP72"/>
</dbReference>
<keyword evidence="12" id="KW-0175">Coiled coil</keyword>
<organism evidence="15 16">
    <name type="scientific">Asbolus verrucosus</name>
    <name type="common">Desert ironclad beetle</name>
    <dbReference type="NCBI Taxonomy" id="1661398"/>
    <lineage>
        <taxon>Eukaryota</taxon>
        <taxon>Metazoa</taxon>
        <taxon>Ecdysozoa</taxon>
        <taxon>Arthropoda</taxon>
        <taxon>Hexapoda</taxon>
        <taxon>Insecta</taxon>
        <taxon>Pterygota</taxon>
        <taxon>Neoptera</taxon>
        <taxon>Endopterygota</taxon>
        <taxon>Coleoptera</taxon>
        <taxon>Polyphaga</taxon>
        <taxon>Cucujiformia</taxon>
        <taxon>Tenebrionidae</taxon>
        <taxon>Pimeliinae</taxon>
        <taxon>Asbolus</taxon>
    </lineage>
</organism>